<feature type="binding site" evidence="1">
    <location>
        <position position="125"/>
    </location>
    <ligand>
        <name>Zn(2+)</name>
        <dbReference type="ChEBI" id="CHEBI:29105"/>
    </ligand>
</feature>
<evidence type="ECO:0000259" key="2">
    <source>
        <dbReference type="PROSITE" id="PS51915"/>
    </source>
</evidence>
<feature type="domain" description="ZAD" evidence="2">
    <location>
        <begin position="120"/>
        <end position="197"/>
    </location>
</feature>
<comment type="caution">
    <text evidence="3">The sequence shown here is derived from an EMBL/GenBank/DDBJ whole genome shotgun (WGS) entry which is preliminary data.</text>
</comment>
<protein>
    <recommendedName>
        <fullName evidence="2">ZAD domain-containing protein</fullName>
    </recommendedName>
</protein>
<name>A0AAV1LMM9_9NEOP</name>
<keyword evidence="4" id="KW-1185">Reference proteome</keyword>
<feature type="binding site" evidence="1">
    <location>
        <position position="170"/>
    </location>
    <ligand>
        <name>Zn(2+)</name>
        <dbReference type="ChEBI" id="CHEBI:29105"/>
    </ligand>
</feature>
<dbReference type="InterPro" id="IPR012934">
    <property type="entry name" value="Znf_AD"/>
</dbReference>
<dbReference type="Proteomes" id="UP001314205">
    <property type="component" value="Unassembled WGS sequence"/>
</dbReference>
<sequence>MLINIIRESRNENDWLPSKSSVICSDHFDTEDLYTTKEGRLKVTTYAVPKKLLSSNLQKIQKQQTPTMPTPTPRPTILQESSNVEGVAKAPLTSTTLSTISTQSQVPVFEKVYVKEELIEYCRLCAASDCDGGLLNLQSDDSLKNLVVKMVKRLNTYIDFSQEHLPTTICPACVKALYTAYDFVVGIDQAQITLNNKLIQNDIRQMPGNRNLDNNLNSSSTSLQQISTNEGTEANDFEQKPLPMPSTSVLLPQVSTNNAPATSKIEQPPVIESKLNLPYLLDSVEKRWKYSYDLKKERQKI</sequence>
<evidence type="ECO:0000313" key="4">
    <source>
        <dbReference type="Proteomes" id="UP001314205"/>
    </source>
</evidence>
<dbReference type="Pfam" id="PF07776">
    <property type="entry name" value="zf-AD"/>
    <property type="match status" value="1"/>
</dbReference>
<evidence type="ECO:0000313" key="3">
    <source>
        <dbReference type="EMBL" id="CAK1596663.1"/>
    </source>
</evidence>
<dbReference type="PROSITE" id="PS51915">
    <property type="entry name" value="ZAD"/>
    <property type="match status" value="1"/>
</dbReference>
<keyword evidence="1" id="KW-0863">Zinc-finger</keyword>
<proteinExistence type="predicted"/>
<accession>A0AAV1LMM9</accession>
<evidence type="ECO:0000256" key="1">
    <source>
        <dbReference type="PROSITE-ProRule" id="PRU01263"/>
    </source>
</evidence>
<dbReference type="EMBL" id="CAVLGL010000093">
    <property type="protein sequence ID" value="CAK1596663.1"/>
    <property type="molecule type" value="Genomic_DNA"/>
</dbReference>
<feature type="binding site" evidence="1">
    <location>
        <position position="122"/>
    </location>
    <ligand>
        <name>Zn(2+)</name>
        <dbReference type="ChEBI" id="CHEBI:29105"/>
    </ligand>
</feature>
<keyword evidence="1" id="KW-0479">Metal-binding</keyword>
<dbReference type="SMART" id="SM00868">
    <property type="entry name" value="zf-AD"/>
    <property type="match status" value="1"/>
</dbReference>
<organism evidence="3 4">
    <name type="scientific">Parnassius mnemosyne</name>
    <name type="common">clouded apollo</name>
    <dbReference type="NCBI Taxonomy" id="213953"/>
    <lineage>
        <taxon>Eukaryota</taxon>
        <taxon>Metazoa</taxon>
        <taxon>Ecdysozoa</taxon>
        <taxon>Arthropoda</taxon>
        <taxon>Hexapoda</taxon>
        <taxon>Insecta</taxon>
        <taxon>Pterygota</taxon>
        <taxon>Neoptera</taxon>
        <taxon>Endopterygota</taxon>
        <taxon>Lepidoptera</taxon>
        <taxon>Glossata</taxon>
        <taxon>Ditrysia</taxon>
        <taxon>Papilionoidea</taxon>
        <taxon>Papilionidae</taxon>
        <taxon>Parnassiinae</taxon>
        <taxon>Parnassini</taxon>
        <taxon>Parnassius</taxon>
        <taxon>Driopa</taxon>
    </lineage>
</organism>
<dbReference type="GO" id="GO:0005634">
    <property type="term" value="C:nucleus"/>
    <property type="evidence" value="ECO:0007669"/>
    <property type="project" value="InterPro"/>
</dbReference>
<reference evidence="3 4" key="1">
    <citation type="submission" date="2023-11" db="EMBL/GenBank/DDBJ databases">
        <authorList>
            <person name="Hedman E."/>
            <person name="Englund M."/>
            <person name="Stromberg M."/>
            <person name="Nyberg Akerstrom W."/>
            <person name="Nylinder S."/>
            <person name="Jareborg N."/>
            <person name="Kallberg Y."/>
            <person name="Kronander E."/>
        </authorList>
    </citation>
    <scope>NUCLEOTIDE SEQUENCE [LARGE SCALE GENOMIC DNA]</scope>
</reference>
<dbReference type="AlphaFoldDB" id="A0AAV1LMM9"/>
<feature type="non-terminal residue" evidence="3">
    <location>
        <position position="301"/>
    </location>
</feature>
<gene>
    <name evidence="3" type="ORF">PARMNEM_LOCUS15984</name>
</gene>
<feature type="binding site" evidence="1">
    <location>
        <position position="173"/>
    </location>
    <ligand>
        <name>Zn(2+)</name>
        <dbReference type="ChEBI" id="CHEBI:29105"/>
    </ligand>
</feature>
<dbReference type="GO" id="GO:0008270">
    <property type="term" value="F:zinc ion binding"/>
    <property type="evidence" value="ECO:0007669"/>
    <property type="project" value="UniProtKB-UniRule"/>
</dbReference>
<dbReference type="Gene3D" id="3.40.1800.20">
    <property type="match status" value="1"/>
</dbReference>
<dbReference type="SUPFAM" id="SSF57716">
    <property type="entry name" value="Glucocorticoid receptor-like (DNA-binding domain)"/>
    <property type="match status" value="1"/>
</dbReference>
<keyword evidence="1" id="KW-0862">Zinc</keyword>